<dbReference type="Pfam" id="PF01740">
    <property type="entry name" value="STAS"/>
    <property type="match status" value="1"/>
</dbReference>
<dbReference type="CDD" id="cd07041">
    <property type="entry name" value="STAS_RsbR_RsbS_like"/>
    <property type="match status" value="1"/>
</dbReference>
<dbReference type="PANTHER" id="PTHR33745:SF3">
    <property type="entry name" value="RSBT CO-ANTAGONIST PROTEIN RSBRC"/>
    <property type="match status" value="1"/>
</dbReference>
<dbReference type="PANTHER" id="PTHR33745">
    <property type="entry name" value="RSBT ANTAGONIST PROTEIN RSBS-RELATED"/>
    <property type="match status" value="1"/>
</dbReference>
<evidence type="ECO:0000256" key="1">
    <source>
        <dbReference type="ARBA" id="ARBA00022553"/>
    </source>
</evidence>
<reference evidence="3 4" key="1">
    <citation type="submission" date="2023-04" db="EMBL/GenBank/DDBJ databases">
        <title>Genome sequence of Halobacillus naozhouensis KACC 21980.</title>
        <authorList>
            <person name="Kim S."/>
            <person name="Heo J."/>
            <person name="Kwon S.-W."/>
        </authorList>
    </citation>
    <scope>NUCLEOTIDE SEQUENCE [LARGE SCALE GENOMIC DNA]</scope>
    <source>
        <strain evidence="3 4">KCTC 13234</strain>
    </source>
</reference>
<dbReference type="InterPro" id="IPR036513">
    <property type="entry name" value="STAS_dom_sf"/>
</dbReference>
<proteinExistence type="predicted"/>
<dbReference type="PROSITE" id="PS50801">
    <property type="entry name" value="STAS"/>
    <property type="match status" value="1"/>
</dbReference>
<evidence type="ECO:0000313" key="4">
    <source>
        <dbReference type="Proteomes" id="UP001221597"/>
    </source>
</evidence>
<protein>
    <submittedName>
        <fullName evidence="3">STAS domain-containing protein</fullName>
    </submittedName>
</protein>
<dbReference type="Proteomes" id="UP001221597">
    <property type="component" value="Chromosome"/>
</dbReference>
<feature type="domain" description="STAS" evidence="2">
    <location>
        <begin position="159"/>
        <end position="271"/>
    </location>
</feature>
<accession>A0ABY8IXX7</accession>
<organism evidence="3 4">
    <name type="scientific">Halobacillus naozhouensis</name>
    <dbReference type="NCBI Taxonomy" id="554880"/>
    <lineage>
        <taxon>Bacteria</taxon>
        <taxon>Bacillati</taxon>
        <taxon>Bacillota</taxon>
        <taxon>Bacilli</taxon>
        <taxon>Bacillales</taxon>
        <taxon>Bacillaceae</taxon>
        <taxon>Halobacillus</taxon>
    </lineage>
</organism>
<dbReference type="RefSeq" id="WP_283076637.1">
    <property type="nucleotide sequence ID" value="NZ_CP121671.1"/>
</dbReference>
<dbReference type="InterPro" id="IPR051932">
    <property type="entry name" value="Bact_StressResp_Reg"/>
</dbReference>
<dbReference type="SUPFAM" id="SSF52091">
    <property type="entry name" value="SpoIIaa-like"/>
    <property type="match status" value="1"/>
</dbReference>
<keyword evidence="4" id="KW-1185">Reference proteome</keyword>
<sequence length="276" mass="31678">MEFTFDSTFKLRDFVEENNQIFESTLLSEAVNVKDKISKILEIGNIDLVNNAHKLVVYIINGEEKELNKFAKQEGIAWATHSIELSFKLEWVQAIRRTLWNFIERYYKLAQKRNIEEFFELELEINDRVDGFLNSFFISYSTYKDSLIHAQRELVENLSVPIIPINQSVSILPLIGSVDSSRADILKEKVLTEVSRLGMQTLIIDLSGIASMDREIIFDLMKIIDGISMMGCKTVITGLRKEIVTEMTDPGLSFNQNTKTLATLQQALSEHFIVKE</sequence>
<gene>
    <name evidence="3" type="ORF">P9989_20195</name>
</gene>
<dbReference type="Gene3D" id="3.30.750.24">
    <property type="entry name" value="STAS domain"/>
    <property type="match status" value="1"/>
</dbReference>
<dbReference type="EMBL" id="CP121671">
    <property type="protein sequence ID" value="WFT74641.1"/>
    <property type="molecule type" value="Genomic_DNA"/>
</dbReference>
<name>A0ABY8IXX7_9BACI</name>
<evidence type="ECO:0000259" key="2">
    <source>
        <dbReference type="PROSITE" id="PS50801"/>
    </source>
</evidence>
<evidence type="ECO:0000313" key="3">
    <source>
        <dbReference type="EMBL" id="WFT74641.1"/>
    </source>
</evidence>
<keyword evidence="1" id="KW-0597">Phosphoprotein</keyword>
<dbReference type="InterPro" id="IPR002645">
    <property type="entry name" value="STAS_dom"/>
</dbReference>